<dbReference type="Pfam" id="PF01607">
    <property type="entry name" value="CBM_14"/>
    <property type="match status" value="1"/>
</dbReference>
<dbReference type="Gene3D" id="3.20.20.80">
    <property type="entry name" value="Glycosidases"/>
    <property type="match status" value="2"/>
</dbReference>
<dbReference type="SMART" id="SM00636">
    <property type="entry name" value="Glyco_18"/>
    <property type="match status" value="2"/>
</dbReference>
<accession>A0A6J2XQH4</accession>
<protein>
    <recommendedName>
        <fullName evidence="3">chitinase</fullName>
        <ecNumber evidence="3">3.2.1.14</ecNumber>
    </recommendedName>
</protein>
<dbReference type="EC" id="3.2.1.14" evidence="3"/>
<keyword evidence="6 12" id="KW-0378">Hydrolase</keyword>
<dbReference type="InterPro" id="IPR001579">
    <property type="entry name" value="Glyco_hydro_18_chit_AS"/>
</dbReference>
<dbReference type="InParanoid" id="A0A6J2XQH4"/>
<dbReference type="OrthoDB" id="73875at2759"/>
<dbReference type="PROSITE" id="PS51910">
    <property type="entry name" value="GH18_2"/>
    <property type="match status" value="2"/>
</dbReference>
<dbReference type="PANTHER" id="PTHR11177:SF360">
    <property type="entry name" value="CHITINASE 4-RELATED"/>
    <property type="match status" value="1"/>
</dbReference>
<evidence type="ECO:0000256" key="5">
    <source>
        <dbReference type="ARBA" id="ARBA00022729"/>
    </source>
</evidence>
<feature type="chain" id="PRO_5027038592" description="chitinase" evidence="14">
    <location>
        <begin position="21"/>
        <end position="885"/>
    </location>
</feature>
<dbReference type="InterPro" id="IPR050314">
    <property type="entry name" value="Glycosyl_Hydrlase_18"/>
</dbReference>
<dbReference type="SUPFAM" id="SSF54556">
    <property type="entry name" value="Chitinase insertion domain"/>
    <property type="match status" value="2"/>
</dbReference>
<keyword evidence="10 12" id="KW-0326">Glycosidase</keyword>
<evidence type="ECO:0000256" key="7">
    <source>
        <dbReference type="ARBA" id="ARBA00023024"/>
    </source>
</evidence>
<evidence type="ECO:0000256" key="8">
    <source>
        <dbReference type="ARBA" id="ARBA00023157"/>
    </source>
</evidence>
<evidence type="ECO:0000256" key="1">
    <source>
        <dbReference type="ARBA" id="ARBA00000822"/>
    </source>
</evidence>
<organism evidence="17 18">
    <name type="scientific">Sitophilus oryzae</name>
    <name type="common">Rice weevil</name>
    <name type="synonym">Curculio oryzae</name>
    <dbReference type="NCBI Taxonomy" id="7048"/>
    <lineage>
        <taxon>Eukaryota</taxon>
        <taxon>Metazoa</taxon>
        <taxon>Ecdysozoa</taxon>
        <taxon>Arthropoda</taxon>
        <taxon>Hexapoda</taxon>
        <taxon>Insecta</taxon>
        <taxon>Pterygota</taxon>
        <taxon>Neoptera</taxon>
        <taxon>Endopterygota</taxon>
        <taxon>Coleoptera</taxon>
        <taxon>Polyphaga</taxon>
        <taxon>Cucujiformia</taxon>
        <taxon>Curculionidae</taxon>
        <taxon>Dryophthorinae</taxon>
        <taxon>Sitophilus</taxon>
    </lineage>
</organism>
<comment type="catalytic activity">
    <reaction evidence="1">
        <text>Random endo-hydrolysis of N-acetyl-beta-D-glucosaminide (1-&gt;4)-beta-linkages in chitin and chitodextrins.</text>
        <dbReference type="EC" id="3.2.1.14"/>
    </reaction>
</comment>
<dbReference type="Pfam" id="PF00704">
    <property type="entry name" value="Glyco_hydro_18"/>
    <property type="match status" value="2"/>
</dbReference>
<dbReference type="FunFam" id="3.20.20.80:FF:000007">
    <property type="entry name" value="Acidic mammalian chitinase"/>
    <property type="match status" value="2"/>
</dbReference>
<evidence type="ECO:0000313" key="17">
    <source>
        <dbReference type="Proteomes" id="UP000504635"/>
    </source>
</evidence>
<dbReference type="InterPro" id="IPR002557">
    <property type="entry name" value="Chitin-bd_dom"/>
</dbReference>
<dbReference type="AlphaFoldDB" id="A0A6J2XQH4"/>
<proteinExistence type="inferred from homology"/>
<dbReference type="GO" id="GO:0008061">
    <property type="term" value="F:chitin binding"/>
    <property type="evidence" value="ECO:0007669"/>
    <property type="project" value="UniProtKB-KW"/>
</dbReference>
<dbReference type="Gene3D" id="2.170.140.10">
    <property type="entry name" value="Chitin binding domain"/>
    <property type="match status" value="1"/>
</dbReference>
<evidence type="ECO:0000256" key="9">
    <source>
        <dbReference type="ARBA" id="ARBA00023277"/>
    </source>
</evidence>
<reference evidence="18" key="1">
    <citation type="submission" date="2025-08" db="UniProtKB">
        <authorList>
            <consortium name="RefSeq"/>
        </authorList>
    </citation>
    <scope>IDENTIFICATION</scope>
    <source>
        <tissue evidence="18">Gonads</tissue>
    </source>
</reference>
<dbReference type="Proteomes" id="UP000504635">
    <property type="component" value="Unplaced"/>
</dbReference>
<dbReference type="PROSITE" id="PS01095">
    <property type="entry name" value="GH18_1"/>
    <property type="match status" value="2"/>
</dbReference>
<name>A0A6J2XQH4_SITOR</name>
<sequence>MGRKLVTLAFLSLTLQAIVATHIVCYHGTWSYYRTGNGNFKVTDVDPTLCTHYIYTFVGLNSSTYEVALLDEWLDISLSGFANAIALKETNSDLKVLVAVGGWNEGSAKYSVMAASATYRATFISSVITLLQTYGFDGFDLDWEYPARRDSTNSADKENFATLIKELKAAFDPYGYLLTAAVSAAPTYIDTSYDVPVLSEYLDLINLMEYDFFGAWDDTTGHNAPLYSKSIYDGTTYADYSVNASVYGWIERGASPSKLALGVPFYGRVFTLSSSSSTGVGAAVSGAGSSGPYTATAGFWGYNEILEQFAATSFTEAWDDEAQVPYAYSGTTWLSYDNVKSITLKVEYAKSLGLGGIMLWSLETDDIVATSGTKFQLLQAINSAVGNSSSSNSTSSTSTTSSTTSTTTASSVTSSTASTSTTTTSTTTTTAASTSGNTCTTTGYFRDSSDCSKYYYCQLVNGAYVATATLSCVSGLYYDTTTGVCNYASQVSCDYFLLLSVAVYAVQCKSVQSTDKVIYCYFESWTVYRPGNGKFDVENIDATLCTHVAFTFLGIQTNGSISILDPWESDSDGLNGFQRFVNLKQQNANLKVLVSIGGWNEMSAKYSEVVADPAKRTVLKNEVLAFIEEHNFDGFDFDWEYPARRDSENPDDKQNFVLMLQELKAVFEPKGYILSAAVNSAKSNIDISYDVQALSDVLDHINVMSYDFHGEFDNYVGHHTLLYSSEIDAQYNNSEWNIDVGINYWLSQGADPAKINFGIATYARTFTLKDSSNTALYAPISGGGTAGPYTRIDGVLGYNEICELHSDAADIWDDVQKVPHKVIGDQWIGYDNTESIAIKVEYALSKNLGGFMVWSFDTDDFSGICGNGKYPLVNTIKTTLKKNGY</sequence>
<dbReference type="FunFam" id="3.10.50.10:FF:000001">
    <property type="entry name" value="Chitinase 3-like 1"/>
    <property type="match status" value="1"/>
</dbReference>
<keyword evidence="17" id="KW-1185">Reference proteome</keyword>
<evidence type="ECO:0000256" key="3">
    <source>
        <dbReference type="ARBA" id="ARBA00012729"/>
    </source>
</evidence>
<dbReference type="FunFam" id="3.10.50.10:FF:000004">
    <property type="entry name" value="Chitinase 5"/>
    <property type="match status" value="1"/>
</dbReference>
<feature type="domain" description="GH18" evidence="16">
    <location>
        <begin position="21"/>
        <end position="388"/>
    </location>
</feature>
<dbReference type="GO" id="GO:0008843">
    <property type="term" value="F:endochitinase activity"/>
    <property type="evidence" value="ECO:0007669"/>
    <property type="project" value="UniProtKB-EC"/>
</dbReference>
<keyword evidence="8" id="KW-1015">Disulfide bond</keyword>
<dbReference type="GeneID" id="115880279"/>
<feature type="region of interest" description="Disordered" evidence="13">
    <location>
        <begin position="385"/>
        <end position="436"/>
    </location>
</feature>
<feature type="domain" description="Chitin-binding type-2" evidence="15">
    <location>
        <begin position="436"/>
        <end position="495"/>
    </location>
</feature>
<evidence type="ECO:0000256" key="11">
    <source>
        <dbReference type="ARBA" id="ARBA00023326"/>
    </source>
</evidence>
<keyword evidence="7" id="KW-0146">Chitin degradation</keyword>
<gene>
    <name evidence="18" type="primary">LOC115880279</name>
</gene>
<dbReference type="GO" id="GO:0005576">
    <property type="term" value="C:extracellular region"/>
    <property type="evidence" value="ECO:0007669"/>
    <property type="project" value="InterPro"/>
</dbReference>
<evidence type="ECO:0000256" key="10">
    <source>
        <dbReference type="ARBA" id="ARBA00023295"/>
    </source>
</evidence>
<dbReference type="SUPFAM" id="SSF51445">
    <property type="entry name" value="(Trans)glycosidases"/>
    <property type="match status" value="2"/>
</dbReference>
<dbReference type="RefSeq" id="XP_030753321.1">
    <property type="nucleotide sequence ID" value="XM_030897461.1"/>
</dbReference>
<dbReference type="PANTHER" id="PTHR11177">
    <property type="entry name" value="CHITINASE"/>
    <property type="match status" value="1"/>
</dbReference>
<evidence type="ECO:0000256" key="12">
    <source>
        <dbReference type="RuleBase" id="RU000489"/>
    </source>
</evidence>
<evidence type="ECO:0000256" key="2">
    <source>
        <dbReference type="ARBA" id="ARBA00009121"/>
    </source>
</evidence>
<dbReference type="PROSITE" id="PS50940">
    <property type="entry name" value="CHIT_BIND_II"/>
    <property type="match status" value="1"/>
</dbReference>
<dbReference type="GO" id="GO:0006032">
    <property type="term" value="P:chitin catabolic process"/>
    <property type="evidence" value="ECO:0007669"/>
    <property type="project" value="UniProtKB-KW"/>
</dbReference>
<dbReference type="SMART" id="SM00494">
    <property type="entry name" value="ChtBD2"/>
    <property type="match status" value="1"/>
</dbReference>
<keyword evidence="5 14" id="KW-0732">Signal</keyword>
<keyword evidence="4" id="KW-0147">Chitin-binding</keyword>
<dbReference type="GO" id="GO:0000272">
    <property type="term" value="P:polysaccharide catabolic process"/>
    <property type="evidence" value="ECO:0007669"/>
    <property type="project" value="UniProtKB-KW"/>
</dbReference>
<evidence type="ECO:0000256" key="14">
    <source>
        <dbReference type="SAM" id="SignalP"/>
    </source>
</evidence>
<evidence type="ECO:0000256" key="4">
    <source>
        <dbReference type="ARBA" id="ARBA00022669"/>
    </source>
</evidence>
<keyword evidence="9" id="KW-0119">Carbohydrate metabolism</keyword>
<dbReference type="SUPFAM" id="SSF57625">
    <property type="entry name" value="Invertebrate chitin-binding proteins"/>
    <property type="match status" value="1"/>
</dbReference>
<dbReference type="InterPro" id="IPR017853">
    <property type="entry name" value="GH"/>
</dbReference>
<dbReference type="InterPro" id="IPR029070">
    <property type="entry name" value="Chitinase_insertion_sf"/>
</dbReference>
<evidence type="ECO:0000256" key="13">
    <source>
        <dbReference type="SAM" id="MobiDB-lite"/>
    </source>
</evidence>
<dbReference type="InterPro" id="IPR036508">
    <property type="entry name" value="Chitin-bd_dom_sf"/>
</dbReference>
<keyword evidence="11" id="KW-0624">Polysaccharide degradation</keyword>
<dbReference type="CDD" id="cd02872">
    <property type="entry name" value="GH18_chitolectin_chitotriosidase"/>
    <property type="match status" value="2"/>
</dbReference>
<evidence type="ECO:0000259" key="16">
    <source>
        <dbReference type="PROSITE" id="PS51910"/>
    </source>
</evidence>
<evidence type="ECO:0000313" key="18">
    <source>
        <dbReference type="RefSeq" id="XP_030753321.1"/>
    </source>
</evidence>
<dbReference type="KEGG" id="soy:115880279"/>
<evidence type="ECO:0000256" key="6">
    <source>
        <dbReference type="ARBA" id="ARBA00022801"/>
    </source>
</evidence>
<feature type="domain" description="GH18" evidence="16">
    <location>
        <begin position="516"/>
        <end position="883"/>
    </location>
</feature>
<dbReference type="Gene3D" id="3.10.50.10">
    <property type="match status" value="2"/>
</dbReference>
<comment type="similarity">
    <text evidence="2">Belongs to the glycosyl hydrolase 18 family. Chitinase class II subfamily.</text>
</comment>
<dbReference type="InterPro" id="IPR001223">
    <property type="entry name" value="Glyco_hydro18_cat"/>
</dbReference>
<evidence type="ECO:0000259" key="15">
    <source>
        <dbReference type="PROSITE" id="PS50940"/>
    </source>
</evidence>
<feature type="signal peptide" evidence="14">
    <location>
        <begin position="1"/>
        <end position="20"/>
    </location>
</feature>
<dbReference type="InterPro" id="IPR011583">
    <property type="entry name" value="Chitinase_II/V-like_cat"/>
</dbReference>